<evidence type="ECO:0000313" key="3">
    <source>
        <dbReference type="EMBL" id="KAJ4446890.1"/>
    </source>
</evidence>
<comment type="caution">
    <text evidence="3">The sequence shown here is derived from an EMBL/GenBank/DDBJ whole genome shotgun (WGS) entry which is preliminary data.</text>
</comment>
<name>A0ABQ8TK06_PERAM</name>
<feature type="region of interest" description="Disordered" evidence="2">
    <location>
        <begin position="695"/>
        <end position="715"/>
    </location>
</feature>
<feature type="coiled-coil region" evidence="1">
    <location>
        <begin position="25"/>
        <end position="87"/>
    </location>
</feature>
<protein>
    <submittedName>
        <fullName evidence="3">Uncharacterized protein</fullName>
    </submittedName>
</protein>
<evidence type="ECO:0000256" key="2">
    <source>
        <dbReference type="SAM" id="MobiDB-lite"/>
    </source>
</evidence>
<keyword evidence="1" id="KW-0175">Coiled coil</keyword>
<reference evidence="3 4" key="1">
    <citation type="journal article" date="2022" name="Allergy">
        <title>Genome assembly and annotation of Periplaneta americana reveal a comprehensive cockroach allergen profile.</title>
        <authorList>
            <person name="Wang L."/>
            <person name="Xiong Q."/>
            <person name="Saelim N."/>
            <person name="Wang L."/>
            <person name="Nong W."/>
            <person name="Wan A.T."/>
            <person name="Shi M."/>
            <person name="Liu X."/>
            <person name="Cao Q."/>
            <person name="Hui J.H.L."/>
            <person name="Sookrung N."/>
            <person name="Leung T.F."/>
            <person name="Tungtrongchitr A."/>
            <person name="Tsui S.K.W."/>
        </authorList>
    </citation>
    <scope>NUCLEOTIDE SEQUENCE [LARGE SCALE GENOMIC DNA]</scope>
    <source>
        <strain evidence="3">PWHHKU_190912</strain>
    </source>
</reference>
<gene>
    <name evidence="3" type="ORF">ANN_13591</name>
</gene>
<proteinExistence type="predicted"/>
<accession>A0ABQ8TK06</accession>
<sequence>MMDEVDDDAKNFWTKKLEKGGSGSRQVSEREVEVLKENLMETNQLYRASQQQQHELSERCSKLTFELAQCQADLKNAQRLREEIINIPTDTPDAMLYAPRRLRGLGVFKVQWEAYLQHLNICQRLLHVDNPHVAATRNLPNEIEHCIKQLPITFDCSECISSQKLRKALREDSFHQWSKLKSKGLGVVFYSHWKKGNSWISTKKGLSSSQWTQAIKMNCNTIPVCTLPGRTLDSTCCRRCDEQETLPHVLGFCHHGELLRINRHNTVRSLIAASIRQNASYEVYEEVGCVSSDGSTRRADIIIIDRQKDKGVILDPTIRFEMHEQQPQEVCREKQVIYEPCCQHLGAQYHITHWTVIGLMFGACGTIPRETLNQLKQYKISDATIDAIGSHVLKSSLAIISNHLYPTKFLLTLVAAFQGDETLSREVENQLATVKEQLKKYKDKVKVYNVSFEQLLRFQELEGVLQDAQVDHEHLVKELDEAERVREELSVTLSDKEASLQRCLQDLLHKQRILDKQLCTLDEKDERIAALESEVKKFQDNVDNGEIQKWDVMCDALQEENKDLNKKLKEAQNVDKNEIKKWKEMCEALQVENEDLNKKLKEAQNVDNNEIKKLKEMCEALQVESEDLNKKLKEAQNVDKDEIKKWKEMCEALQVENEDLNKKLKEAQNVDKDEIKKWKEMCEVLQVENEDLNKKLKDSEDMISKSTKQKEISQK</sequence>
<feature type="non-terminal residue" evidence="3">
    <location>
        <position position="715"/>
    </location>
</feature>
<dbReference type="Proteomes" id="UP001148838">
    <property type="component" value="Unassembled WGS sequence"/>
</dbReference>
<evidence type="ECO:0000313" key="4">
    <source>
        <dbReference type="Proteomes" id="UP001148838"/>
    </source>
</evidence>
<keyword evidence="4" id="KW-1185">Reference proteome</keyword>
<evidence type="ECO:0000256" key="1">
    <source>
        <dbReference type="SAM" id="Coils"/>
    </source>
</evidence>
<dbReference type="EMBL" id="JAJSOF020000009">
    <property type="protein sequence ID" value="KAJ4446890.1"/>
    <property type="molecule type" value="Genomic_DNA"/>
</dbReference>
<organism evidence="3 4">
    <name type="scientific">Periplaneta americana</name>
    <name type="common">American cockroach</name>
    <name type="synonym">Blatta americana</name>
    <dbReference type="NCBI Taxonomy" id="6978"/>
    <lineage>
        <taxon>Eukaryota</taxon>
        <taxon>Metazoa</taxon>
        <taxon>Ecdysozoa</taxon>
        <taxon>Arthropoda</taxon>
        <taxon>Hexapoda</taxon>
        <taxon>Insecta</taxon>
        <taxon>Pterygota</taxon>
        <taxon>Neoptera</taxon>
        <taxon>Polyneoptera</taxon>
        <taxon>Dictyoptera</taxon>
        <taxon>Blattodea</taxon>
        <taxon>Blattoidea</taxon>
        <taxon>Blattidae</taxon>
        <taxon>Blattinae</taxon>
        <taxon>Periplaneta</taxon>
    </lineage>
</organism>